<keyword evidence="1 3" id="KW-0159">Chromosome partition</keyword>
<dbReference type="InterPro" id="IPR003768">
    <property type="entry name" value="ScpA"/>
</dbReference>
<protein>
    <recommendedName>
        <fullName evidence="2 3">Segregation and condensation protein A</fullName>
    </recommendedName>
</protein>
<dbReference type="Proteomes" id="UP001644719">
    <property type="component" value="Unassembled WGS sequence"/>
</dbReference>
<evidence type="ECO:0000313" key="5">
    <source>
        <dbReference type="Proteomes" id="UP001644719"/>
    </source>
</evidence>
<comment type="function">
    <text evidence="3">Participates in chromosomal partition during cell division. May act via the formation of a condensin-like complex containing Smc and ScpB that pull DNA away from mid-cell into both cell halves.</text>
</comment>
<evidence type="ECO:0000256" key="3">
    <source>
        <dbReference type="HAMAP-Rule" id="MF_01805"/>
    </source>
</evidence>
<dbReference type="Gene3D" id="1.10.10.580">
    <property type="entry name" value="Structural maintenance of chromosome 1. Chain E"/>
    <property type="match status" value="1"/>
</dbReference>
<evidence type="ECO:0000256" key="1">
    <source>
        <dbReference type="ARBA" id="ARBA00022829"/>
    </source>
</evidence>
<keyword evidence="3" id="KW-0131">Cell cycle</keyword>
<evidence type="ECO:0000256" key="2">
    <source>
        <dbReference type="ARBA" id="ARBA00044777"/>
    </source>
</evidence>
<name>A0ABX2H200_9FIRM</name>
<comment type="similarity">
    <text evidence="3">Belongs to the ScpA family.</text>
</comment>
<comment type="caution">
    <text evidence="4">The sequence shown here is derived from an EMBL/GenBank/DDBJ whole genome shotgun (WGS) entry which is preliminary data.</text>
</comment>
<comment type="subunit">
    <text evidence="3">Component of a cohesin-like complex composed of ScpA, ScpB and the Smc homodimer, in which ScpA and ScpB bind to the head domain of Smc. The presence of the three proteins is required for the association of the complex with DNA.</text>
</comment>
<dbReference type="InterPro" id="IPR023093">
    <property type="entry name" value="ScpA-like_C"/>
</dbReference>
<keyword evidence="3" id="KW-0963">Cytoplasm</keyword>
<dbReference type="Gene3D" id="6.10.250.2410">
    <property type="match status" value="1"/>
</dbReference>
<dbReference type="EMBL" id="JAAITS010000001">
    <property type="protein sequence ID" value="NSG83931.1"/>
    <property type="molecule type" value="Genomic_DNA"/>
</dbReference>
<dbReference type="PANTHER" id="PTHR33969:SF2">
    <property type="entry name" value="SEGREGATION AND CONDENSATION PROTEIN A"/>
    <property type="match status" value="1"/>
</dbReference>
<reference evidence="4 5" key="1">
    <citation type="journal article" date="2020" name="Cell Host Microbe">
        <title>Functional and Genomic Variation between Human-Derived Isolates of Lachnospiraceae Reveals Inter- and Intra-Species Diversity.</title>
        <authorList>
            <person name="Sorbara M.T."/>
            <person name="Littmann E.R."/>
            <person name="Fontana E."/>
            <person name="Moody T.U."/>
            <person name="Kohout C.E."/>
            <person name="Gjonbalaj M."/>
            <person name="Eaton V."/>
            <person name="Seok R."/>
            <person name="Leiner I.M."/>
            <person name="Pamer E.G."/>
        </authorList>
    </citation>
    <scope>NUCLEOTIDE SEQUENCE [LARGE SCALE GENOMIC DNA]</scope>
    <source>
        <strain evidence="4 5">MSK.17.74</strain>
    </source>
</reference>
<sequence length="263" mass="30943">MAIPVKLNVFEGPLDLLLHLIDKNKIDIYDIPIVEITDQYMEYIHAMEKEDLGIMSEFMVMAATLLDIKCRMLLPKEINEEGEEEDPRAELVQKLLEYKMYKYMSYELKDKMDDASGVYFREPDVPREVLQYREPVDPSELLAGLTLEKLNAIYQSIIRRQDDRRDPIRSQFGKIEKEEVSLSDKMLEMKEFAKTHRKFSFRDLLKKQCSKVQVIVTFLSVLELIKMGHIHVVQEEIFDDIQINVVTEPETWKNLTEFAEEEG</sequence>
<comment type="subcellular location">
    <subcellularLocation>
        <location evidence="3">Cytoplasm</location>
    </subcellularLocation>
    <text evidence="3">Associated with two foci at the outer edges of the nucleoid region in young cells, and at four foci within both cell halves in older cells.</text>
</comment>
<keyword evidence="5" id="KW-1185">Reference proteome</keyword>
<proteinExistence type="inferred from homology"/>
<dbReference type="HAMAP" id="MF_01805">
    <property type="entry name" value="ScpA"/>
    <property type="match status" value="1"/>
</dbReference>
<keyword evidence="3" id="KW-0132">Cell division</keyword>
<dbReference type="PANTHER" id="PTHR33969">
    <property type="entry name" value="SEGREGATION AND CONDENSATION PROTEIN A"/>
    <property type="match status" value="1"/>
</dbReference>
<evidence type="ECO:0000313" key="4">
    <source>
        <dbReference type="EMBL" id="NSG83931.1"/>
    </source>
</evidence>
<accession>A0ABX2H200</accession>
<gene>
    <name evidence="3" type="primary">scpA</name>
    <name evidence="4" type="ORF">G5B17_00455</name>
</gene>
<organism evidence="4 5">
    <name type="scientific">Blautia faecis</name>
    <dbReference type="NCBI Taxonomy" id="871665"/>
    <lineage>
        <taxon>Bacteria</taxon>
        <taxon>Bacillati</taxon>
        <taxon>Bacillota</taxon>
        <taxon>Clostridia</taxon>
        <taxon>Lachnospirales</taxon>
        <taxon>Lachnospiraceae</taxon>
        <taxon>Blautia</taxon>
    </lineage>
</organism>
<dbReference type="RefSeq" id="WP_148461982.1">
    <property type="nucleotide sequence ID" value="NZ_JAAITS010000001.1"/>
</dbReference>
<dbReference type="Pfam" id="PF02616">
    <property type="entry name" value="SMC_ScpA"/>
    <property type="match status" value="1"/>
</dbReference>